<dbReference type="Gene3D" id="3.30.1360.40">
    <property type="match status" value="1"/>
</dbReference>
<evidence type="ECO:0000259" key="10">
    <source>
        <dbReference type="PROSITE" id="PS52040"/>
    </source>
</evidence>
<dbReference type="Gene3D" id="2.120.10.90">
    <property type="entry name" value="DNA gyrase/topoisomerase IV, subunit A, C-terminal"/>
    <property type="match status" value="1"/>
</dbReference>
<evidence type="ECO:0000256" key="9">
    <source>
        <dbReference type="SAM" id="MobiDB-lite"/>
    </source>
</evidence>
<dbReference type="GO" id="GO:0019897">
    <property type="term" value="C:extrinsic component of plasma membrane"/>
    <property type="evidence" value="ECO:0007669"/>
    <property type="project" value="UniProtKB-UniRule"/>
</dbReference>
<evidence type="ECO:0000256" key="4">
    <source>
        <dbReference type="ARBA" id="ARBA00023125"/>
    </source>
</evidence>
<evidence type="ECO:0000256" key="1">
    <source>
        <dbReference type="ARBA" id="ARBA00000185"/>
    </source>
</evidence>
<feature type="region of interest" description="Disordered" evidence="9">
    <location>
        <begin position="673"/>
        <end position="750"/>
    </location>
</feature>
<organism evidence="11 12">
    <name type="scientific">Brevundimonas vancanneytii</name>
    <dbReference type="NCBI Taxonomy" id="1325724"/>
    <lineage>
        <taxon>Bacteria</taxon>
        <taxon>Pseudomonadati</taxon>
        <taxon>Pseudomonadota</taxon>
        <taxon>Alphaproteobacteria</taxon>
        <taxon>Caulobacterales</taxon>
        <taxon>Caulobacteraceae</taxon>
        <taxon>Brevundimonas</taxon>
    </lineage>
</organism>
<keyword evidence="3 7" id="KW-0799">Topoisomerase</keyword>
<dbReference type="EC" id="5.6.2.2" evidence="7"/>
<feature type="site" description="Interaction with DNA" evidence="7">
    <location>
        <position position="85"/>
    </location>
</feature>
<dbReference type="NCBIfam" id="TIGR01062">
    <property type="entry name" value="parC_Gneg"/>
    <property type="match status" value="1"/>
</dbReference>
<feature type="site" description="Interaction with DNA" evidence="7">
    <location>
        <position position="83"/>
    </location>
</feature>
<dbReference type="GO" id="GO:0007059">
    <property type="term" value="P:chromosome segregation"/>
    <property type="evidence" value="ECO:0007669"/>
    <property type="project" value="UniProtKB-UniRule"/>
</dbReference>
<comment type="subunit">
    <text evidence="7">Heterotetramer composed of ParC and ParE.</text>
</comment>
<keyword evidence="4 7" id="KW-0238">DNA-binding</keyword>
<proteinExistence type="inferred from homology"/>
<accession>A0A4P1K1J9</accession>
<dbReference type="NCBIfam" id="NF004044">
    <property type="entry name" value="PRK05561.1"/>
    <property type="match status" value="1"/>
</dbReference>
<dbReference type="AlphaFoldDB" id="A0A4P1K1J9"/>
<dbReference type="SUPFAM" id="SSF101904">
    <property type="entry name" value="GyrA/ParC C-terminal domain-like"/>
    <property type="match status" value="1"/>
</dbReference>
<dbReference type="PROSITE" id="PS52040">
    <property type="entry name" value="TOPO_IIA"/>
    <property type="match status" value="1"/>
</dbReference>
<dbReference type="EMBL" id="LR588407">
    <property type="protein sequence ID" value="VTO13894.1"/>
    <property type="molecule type" value="Genomic_DNA"/>
</dbReference>
<dbReference type="InterPro" id="IPR002205">
    <property type="entry name" value="Topo_IIA_dom_A"/>
</dbReference>
<evidence type="ECO:0000256" key="2">
    <source>
        <dbReference type="ARBA" id="ARBA00022475"/>
    </source>
</evidence>
<evidence type="ECO:0000256" key="6">
    <source>
        <dbReference type="ARBA" id="ARBA00023235"/>
    </source>
</evidence>
<name>A0A4P1K1J9_9CAUL</name>
<dbReference type="PANTHER" id="PTHR43493">
    <property type="entry name" value="DNA GYRASE/TOPOISOMERASE SUBUNIT A"/>
    <property type="match status" value="1"/>
</dbReference>
<evidence type="ECO:0000313" key="12">
    <source>
        <dbReference type="Proteomes" id="UP000309952"/>
    </source>
</evidence>
<evidence type="ECO:0000256" key="8">
    <source>
        <dbReference type="PROSITE-ProRule" id="PRU01384"/>
    </source>
</evidence>
<comment type="subcellular location">
    <subcellularLocation>
        <location evidence="7">Cell membrane</location>
        <topology evidence="7">Peripheral membrane protein</topology>
    </subcellularLocation>
</comment>
<keyword evidence="5 7" id="KW-0472">Membrane</keyword>
<dbReference type="GO" id="GO:0003677">
    <property type="term" value="F:DNA binding"/>
    <property type="evidence" value="ECO:0007669"/>
    <property type="project" value="UniProtKB-UniRule"/>
</dbReference>
<dbReference type="InterPro" id="IPR013757">
    <property type="entry name" value="Topo_IIA_A_a_sf"/>
</dbReference>
<evidence type="ECO:0000256" key="7">
    <source>
        <dbReference type="HAMAP-Rule" id="MF_00936"/>
    </source>
</evidence>
<dbReference type="GO" id="GO:0005737">
    <property type="term" value="C:cytoplasm"/>
    <property type="evidence" value="ECO:0007669"/>
    <property type="project" value="TreeGrafter"/>
</dbReference>
<dbReference type="GO" id="GO:0009330">
    <property type="term" value="C:DNA topoisomerase type II (double strand cut, ATP-hydrolyzing) complex"/>
    <property type="evidence" value="ECO:0007669"/>
    <property type="project" value="TreeGrafter"/>
</dbReference>
<comment type="function">
    <text evidence="7">Topoisomerase IV is essential for chromosome segregation. It relaxes supercoiled DNA. Performs the decatenation events required during the replication of a circular DNA molecule.</text>
</comment>
<dbReference type="SMART" id="SM00434">
    <property type="entry name" value="TOP4c"/>
    <property type="match status" value="1"/>
</dbReference>
<dbReference type="PANTHER" id="PTHR43493:SF1">
    <property type="entry name" value="DNA TOPOISOMERASE 4 SUBUNIT A"/>
    <property type="match status" value="1"/>
</dbReference>
<feature type="active site" description="O-(5'-phospho-DNA)-tyrosine intermediate" evidence="7 8">
    <location>
        <position position="127"/>
    </location>
</feature>
<feature type="compositionally biased region" description="Basic and acidic residues" evidence="9">
    <location>
        <begin position="824"/>
        <end position="834"/>
    </location>
</feature>
<dbReference type="InterPro" id="IPR005742">
    <property type="entry name" value="TopoIV_A_Gneg"/>
</dbReference>
<dbReference type="InterPro" id="IPR050220">
    <property type="entry name" value="Type_II_DNA_Topoisomerases"/>
</dbReference>
<feature type="site" description="Interaction with DNA" evidence="7">
    <location>
        <position position="47"/>
    </location>
</feature>
<dbReference type="GO" id="GO:0005694">
    <property type="term" value="C:chromosome"/>
    <property type="evidence" value="ECO:0007669"/>
    <property type="project" value="InterPro"/>
</dbReference>
<feature type="region of interest" description="Disordered" evidence="9">
    <location>
        <begin position="777"/>
        <end position="834"/>
    </location>
</feature>
<dbReference type="Pfam" id="PF03989">
    <property type="entry name" value="DNA_gyraseA_C"/>
    <property type="match status" value="2"/>
</dbReference>
<dbReference type="GO" id="GO:0003918">
    <property type="term" value="F:DNA topoisomerase type II (double strand cut, ATP-hydrolyzing) activity"/>
    <property type="evidence" value="ECO:0007669"/>
    <property type="project" value="UniProtKB-UniRule"/>
</dbReference>
<comment type="catalytic activity">
    <reaction evidence="1 7 8">
        <text>ATP-dependent breakage, passage and rejoining of double-stranded DNA.</text>
        <dbReference type="EC" id="5.6.2.2"/>
    </reaction>
</comment>
<dbReference type="InterPro" id="IPR013758">
    <property type="entry name" value="Topo_IIA_A/C_ab"/>
</dbReference>
<dbReference type="Gene3D" id="1.10.268.10">
    <property type="entry name" value="Topoisomerase, domain 3"/>
    <property type="match status" value="1"/>
</dbReference>
<evidence type="ECO:0000256" key="5">
    <source>
        <dbReference type="ARBA" id="ARBA00023136"/>
    </source>
</evidence>
<evidence type="ECO:0000256" key="3">
    <source>
        <dbReference type="ARBA" id="ARBA00023029"/>
    </source>
</evidence>
<reference evidence="11 12" key="1">
    <citation type="submission" date="2019-04" db="EMBL/GenBank/DDBJ databases">
        <authorList>
            <consortium name="Pathogen Informatics"/>
        </authorList>
    </citation>
    <scope>NUCLEOTIDE SEQUENCE [LARGE SCALE GENOMIC DNA]</scope>
    <source>
        <strain evidence="11 12">NCTC9239</strain>
    </source>
</reference>
<keyword evidence="6 7" id="KW-0413">Isomerase</keyword>
<evidence type="ECO:0000313" key="11">
    <source>
        <dbReference type="EMBL" id="VTO13894.1"/>
    </source>
</evidence>
<comment type="similarity">
    <text evidence="7">Belongs to the type II topoisomerase GyrA/ParC subunit family. ParC type 1 subfamily.</text>
</comment>
<dbReference type="KEGG" id="bvy:NCTC9239_01206"/>
<dbReference type="HAMAP" id="MF_00936">
    <property type="entry name" value="ParC_type1"/>
    <property type="match status" value="1"/>
</dbReference>
<feature type="site" description="Transition state stabilizer" evidence="7">
    <location>
        <position position="126"/>
    </location>
</feature>
<protein>
    <recommendedName>
        <fullName evidence="7">DNA topoisomerase 4 subunit A</fullName>
        <ecNumber evidence="7">5.6.2.2</ecNumber>
    </recommendedName>
    <alternativeName>
        <fullName evidence="7">Topoisomerase IV subunit A</fullName>
    </alternativeName>
</protein>
<dbReference type="Pfam" id="PF00521">
    <property type="entry name" value="DNA_topoisoIV"/>
    <property type="match status" value="1"/>
</dbReference>
<gene>
    <name evidence="7 11" type="primary">parC</name>
    <name evidence="11" type="ORF">NCTC9239_01206</name>
</gene>
<dbReference type="GO" id="GO:0006265">
    <property type="term" value="P:DNA topological change"/>
    <property type="evidence" value="ECO:0007669"/>
    <property type="project" value="UniProtKB-UniRule"/>
</dbReference>
<dbReference type="Gene3D" id="3.90.199.10">
    <property type="entry name" value="Topoisomerase II, domain 5"/>
    <property type="match status" value="1"/>
</dbReference>
<dbReference type="InterPro" id="IPR006691">
    <property type="entry name" value="GyrA/parC_rep"/>
</dbReference>
<sequence length="834" mass="91705">MTIHTPTPEGGRIVEEPMGDALSRRYLAYALSTITNRALPDVRDGFKPVHRRIMYAMHQMRLNPQAAARKCAKVVGEVMGGYHPHGDASIYEALVRLAQDFAQRYPLVDGQGNFGNIDGDSAAAMRYTECKLTPAAVLLLDGIDQDAVDFRPTYDDQDEEPVVLPAGFPNLLANGSSGIAVGMATSIPPHNVGELIDACHLLLEQPDATTEDLVKIVPGPDFPTGGVSVEGHASMLDAYETGRGGVRLRAAWDTEDLGRGVWRIVVTEIPYQVQKSKLIEQLADLIENKKAPLLADVRDESAEDIRLILEPKSRTVEPEVLMESLFKLSDLETRFPINMNVLDATGTPRVMGLKDCLRAFLDHRRVVLNRRSQWRIARVEKRLHLLEGLRIVFLNLDEVIRIVREEEQPKAALIATFGLSELQADFILDTRLRQLARLEEMTIEKEFKELSEELAALQALTSSETKQWKAIGKELEAVRKALVSPRRTVIGDAVDASAFVAPEAFIPREAITVILSDRGWIRAAKGKVDDPSELKFKEGDKLGFLVPAYTTDKLLVGASDGRIFTIGADKLASGRGHGEPLRLMIDLDEKAEIINVVAHEPDAKLLIASKAGYGFVAPENDLLAQKRGGKQVLNGEMLAMLRIPSQPQADHVAVIGENIKTLIFPLAELPRNGPGQGREAAELQAGRSGRCDGVQRRGGAGMGRRRRSSPQLARLEGLAGQARRGWSPRPARSTQVPLGPPFSQREKGDGEFIGCEDGAPSYSRLIFRRRLNDHLDHHRRHRRHSAVRRGRRVQQAGEAGSDGEPVVRGHRRAAEAAPGSDPQSGRDGEGLRHA</sequence>
<dbReference type="CDD" id="cd00187">
    <property type="entry name" value="TOP4c"/>
    <property type="match status" value="1"/>
</dbReference>
<keyword evidence="12" id="KW-1185">Reference proteome</keyword>
<keyword evidence="2 7" id="KW-1003">Cell membrane</keyword>
<dbReference type="InterPro" id="IPR035516">
    <property type="entry name" value="Gyrase/topoIV_suA_C"/>
</dbReference>
<dbReference type="SUPFAM" id="SSF56719">
    <property type="entry name" value="Type II DNA topoisomerase"/>
    <property type="match status" value="1"/>
</dbReference>
<dbReference type="InterPro" id="IPR013760">
    <property type="entry name" value="Topo_IIA-like_dom_sf"/>
</dbReference>
<feature type="compositionally biased region" description="Basic residues" evidence="9">
    <location>
        <begin position="777"/>
        <end position="792"/>
    </location>
</feature>
<dbReference type="Proteomes" id="UP000309952">
    <property type="component" value="Chromosome"/>
</dbReference>
<feature type="domain" description="Topo IIA-type catalytic" evidence="10">
    <location>
        <begin position="39"/>
        <end position="504"/>
    </location>
</feature>
<dbReference type="FunFam" id="1.10.268.10:FF:000001">
    <property type="entry name" value="DNA gyrase subunit A"/>
    <property type="match status" value="1"/>
</dbReference>
<dbReference type="GO" id="GO:0005524">
    <property type="term" value="F:ATP binding"/>
    <property type="evidence" value="ECO:0007669"/>
    <property type="project" value="InterPro"/>
</dbReference>